<reference evidence="1 2" key="1">
    <citation type="journal article" date="2023" name="Plants (Basel)">
        <title>Bridging the Gap: Combining Genomics and Transcriptomics Approaches to Understand Stylosanthes scabra, an Orphan Legume from the Brazilian Caatinga.</title>
        <authorList>
            <person name="Ferreira-Neto J.R.C."/>
            <person name="da Silva M.D."/>
            <person name="Binneck E."/>
            <person name="de Melo N.F."/>
            <person name="da Silva R.H."/>
            <person name="de Melo A.L.T.M."/>
            <person name="Pandolfi V."/>
            <person name="Bustamante F.O."/>
            <person name="Brasileiro-Vidal A.C."/>
            <person name="Benko-Iseppon A.M."/>
        </authorList>
    </citation>
    <scope>NUCLEOTIDE SEQUENCE [LARGE SCALE GENOMIC DNA]</scope>
    <source>
        <tissue evidence="1">Leaves</tissue>
    </source>
</reference>
<protein>
    <submittedName>
        <fullName evidence="1">Uncharacterized protein</fullName>
    </submittedName>
</protein>
<organism evidence="1 2">
    <name type="scientific">Stylosanthes scabra</name>
    <dbReference type="NCBI Taxonomy" id="79078"/>
    <lineage>
        <taxon>Eukaryota</taxon>
        <taxon>Viridiplantae</taxon>
        <taxon>Streptophyta</taxon>
        <taxon>Embryophyta</taxon>
        <taxon>Tracheophyta</taxon>
        <taxon>Spermatophyta</taxon>
        <taxon>Magnoliopsida</taxon>
        <taxon>eudicotyledons</taxon>
        <taxon>Gunneridae</taxon>
        <taxon>Pentapetalae</taxon>
        <taxon>rosids</taxon>
        <taxon>fabids</taxon>
        <taxon>Fabales</taxon>
        <taxon>Fabaceae</taxon>
        <taxon>Papilionoideae</taxon>
        <taxon>50 kb inversion clade</taxon>
        <taxon>dalbergioids sensu lato</taxon>
        <taxon>Dalbergieae</taxon>
        <taxon>Pterocarpus clade</taxon>
        <taxon>Stylosanthes</taxon>
    </lineage>
</organism>
<comment type="caution">
    <text evidence="1">The sequence shown here is derived from an EMBL/GenBank/DDBJ whole genome shotgun (WGS) entry which is preliminary data.</text>
</comment>
<sequence>GNKDKQILNFDPEIEWTLRKLKKQSKQAHKDSSEKTIEKVFDNMAVEGTQEKTLREYYVPTTVSCGSSTVRPTVDANNFELKPSLIQLVQQEQFYGNLIHSPRPVENFILRNQVMIAL</sequence>
<name>A0ABU6ZMN3_9FABA</name>
<dbReference type="EMBL" id="JASCZI010272693">
    <property type="protein sequence ID" value="MED6223201.1"/>
    <property type="molecule type" value="Genomic_DNA"/>
</dbReference>
<accession>A0ABU6ZMN3</accession>
<proteinExistence type="predicted"/>
<evidence type="ECO:0000313" key="2">
    <source>
        <dbReference type="Proteomes" id="UP001341840"/>
    </source>
</evidence>
<gene>
    <name evidence="1" type="ORF">PIB30_071684</name>
</gene>
<dbReference type="Proteomes" id="UP001341840">
    <property type="component" value="Unassembled WGS sequence"/>
</dbReference>
<feature type="non-terminal residue" evidence="1">
    <location>
        <position position="1"/>
    </location>
</feature>
<evidence type="ECO:0000313" key="1">
    <source>
        <dbReference type="EMBL" id="MED6223201.1"/>
    </source>
</evidence>
<keyword evidence="2" id="KW-1185">Reference proteome</keyword>